<evidence type="ECO:0000313" key="4">
    <source>
        <dbReference type="Proteomes" id="UP000626180"/>
    </source>
</evidence>
<keyword evidence="2" id="KW-0238">DNA-binding</keyword>
<evidence type="ECO:0000313" key="3">
    <source>
        <dbReference type="Proteomes" id="UP000250443"/>
    </source>
</evidence>
<keyword evidence="4" id="KW-1185">Reference proteome</keyword>
<reference evidence="2 3" key="1">
    <citation type="submission" date="2018-06" db="EMBL/GenBank/DDBJ databases">
        <authorList>
            <consortium name="Pathogen Informatics"/>
            <person name="Doyle S."/>
        </authorList>
    </citation>
    <scope>NUCLEOTIDE SEQUENCE [LARGE SCALE GENOMIC DNA]</scope>
    <source>
        <strain evidence="2 3">NCTC11842</strain>
    </source>
</reference>
<dbReference type="EMBL" id="JADMCD010000005">
    <property type="protein sequence ID" value="MBF8641274.1"/>
    <property type="molecule type" value="Genomic_DNA"/>
</dbReference>
<name>A0A2X2DBG1_PSELU</name>
<reference evidence="1 4" key="2">
    <citation type="submission" date="2020-10" db="EMBL/GenBank/DDBJ databases">
        <title>Genome sequences of Pseudomonas isolates.</title>
        <authorList>
            <person name="Wessels L."/>
            <person name="Reich F."/>
            <person name="Hammerl J."/>
        </authorList>
    </citation>
    <scope>NUCLEOTIDE SEQUENCE [LARGE SCALE GENOMIC DNA]</scope>
    <source>
        <strain evidence="1 4">20-MO00624-0</strain>
    </source>
</reference>
<dbReference type="InterPro" id="IPR013468">
    <property type="entry name" value="CHP02647"/>
</dbReference>
<sequence length="79" mass="8624">MPYTQELIEEMNLLARYDLSNSLAGLKVHHDATQEVLAGIKRLHEKGLISQVDGGYLTGLGRDAAEHAQVLLTILNPTA</sequence>
<accession>A0A2X2DBG1</accession>
<proteinExistence type="predicted"/>
<organism evidence="2 3">
    <name type="scientific">Pseudomonas luteola</name>
    <dbReference type="NCBI Taxonomy" id="47886"/>
    <lineage>
        <taxon>Bacteria</taxon>
        <taxon>Pseudomonadati</taxon>
        <taxon>Pseudomonadota</taxon>
        <taxon>Gammaproteobacteria</taxon>
        <taxon>Pseudomonadales</taxon>
        <taxon>Pseudomonadaceae</taxon>
        <taxon>Pseudomonas</taxon>
    </lineage>
</organism>
<dbReference type="Proteomes" id="UP000626180">
    <property type="component" value="Unassembled WGS sequence"/>
</dbReference>
<dbReference type="AlphaFoldDB" id="A0A2X2DBG1"/>
<dbReference type="Pfam" id="PF18918">
    <property type="entry name" value="DUF5669"/>
    <property type="match status" value="1"/>
</dbReference>
<protein>
    <submittedName>
        <fullName evidence="2">DNA-binding protein</fullName>
    </submittedName>
    <submittedName>
        <fullName evidence="1">TIGR02647 family protein</fullName>
    </submittedName>
</protein>
<dbReference type="GO" id="GO:0003677">
    <property type="term" value="F:DNA binding"/>
    <property type="evidence" value="ECO:0007669"/>
    <property type="project" value="UniProtKB-KW"/>
</dbReference>
<dbReference type="Proteomes" id="UP000250443">
    <property type="component" value="Unassembled WGS sequence"/>
</dbReference>
<evidence type="ECO:0000313" key="2">
    <source>
        <dbReference type="EMBL" id="SPZ16321.1"/>
    </source>
</evidence>
<dbReference type="RefSeq" id="WP_010799075.1">
    <property type="nucleotide sequence ID" value="NZ_CP069263.1"/>
</dbReference>
<gene>
    <name evidence="1" type="ORF">IRZ65_11320</name>
    <name evidence="2" type="ORF">NCTC11842_05352</name>
</gene>
<dbReference type="NCBIfam" id="TIGR02647">
    <property type="entry name" value="DNA"/>
    <property type="match status" value="1"/>
</dbReference>
<dbReference type="EMBL" id="UAUF01000015">
    <property type="protein sequence ID" value="SPZ16321.1"/>
    <property type="molecule type" value="Genomic_DNA"/>
</dbReference>
<evidence type="ECO:0000313" key="1">
    <source>
        <dbReference type="EMBL" id="MBF8641274.1"/>
    </source>
</evidence>